<proteinExistence type="predicted"/>
<dbReference type="CDD" id="cd03467">
    <property type="entry name" value="Rieske"/>
    <property type="match status" value="1"/>
</dbReference>
<evidence type="ECO:0000256" key="5">
    <source>
        <dbReference type="ARBA" id="ARBA00023004"/>
    </source>
</evidence>
<evidence type="ECO:0000313" key="11">
    <source>
        <dbReference type="EMBL" id="MBP2375261.1"/>
    </source>
</evidence>
<comment type="function">
    <text evidence="1">Iron-sulfur subunit of the cytochrome bc1 complex, an essential component of the respiratory electron transport chain required for ATP synthesis. The bc1 complex catalyzes the oxidation of menaquinol and the reduction of cytochrome c in the respiratory chain. The bc1 complex operates through a Q-cycle mechanism that couples electron transfer to generation of the proton gradient that drives ATP synthesis.</text>
</comment>
<keyword evidence="4" id="KW-0479">Metal-binding</keyword>
<keyword evidence="5" id="KW-0408">Iron</keyword>
<evidence type="ECO:0000256" key="6">
    <source>
        <dbReference type="ARBA" id="ARBA00023014"/>
    </source>
</evidence>
<keyword evidence="12" id="KW-1185">Reference proteome</keyword>
<dbReference type="InterPro" id="IPR005805">
    <property type="entry name" value="Rieske_Fe-S_prot_C"/>
</dbReference>
<dbReference type="InterPro" id="IPR017941">
    <property type="entry name" value="Rieske_2Fe-2S"/>
</dbReference>
<evidence type="ECO:0000313" key="12">
    <source>
        <dbReference type="Proteomes" id="UP000766570"/>
    </source>
</evidence>
<name>A0ABS4WGE4_9MICC</name>
<dbReference type="InterPro" id="IPR036922">
    <property type="entry name" value="Rieske_2Fe-2S_sf"/>
</dbReference>
<accession>A0ABS4WGE4</accession>
<feature type="domain" description="Rieske" evidence="10">
    <location>
        <begin position="47"/>
        <end position="141"/>
    </location>
</feature>
<dbReference type="Proteomes" id="UP000766570">
    <property type="component" value="Unassembled WGS sequence"/>
</dbReference>
<comment type="cofactor">
    <cofactor evidence="9">
        <name>[2Fe-2S] cluster</name>
        <dbReference type="ChEBI" id="CHEBI:190135"/>
    </cofactor>
</comment>
<gene>
    <name evidence="11" type="ORF">JOF46_003173</name>
</gene>
<evidence type="ECO:0000256" key="7">
    <source>
        <dbReference type="ARBA" id="ARBA00023157"/>
    </source>
</evidence>
<protein>
    <recommendedName>
        <fullName evidence="2">Cytochrome bc1 complex Rieske iron-sulfur subunit</fullName>
    </recommendedName>
    <alternativeName>
        <fullName evidence="8">Cytochrome bc1 reductase complex subunit QcrA</fullName>
    </alternativeName>
</protein>
<dbReference type="Gene3D" id="2.102.10.10">
    <property type="entry name" value="Rieske [2Fe-2S] iron-sulphur domain"/>
    <property type="match status" value="1"/>
</dbReference>
<sequence length="143" mass="14776">MKQHITLMPTRRSVIEASLAAGAAVTLVSCGSGGKAQDLPQATGKPFDAIELAKLPVKGTASVTVNGAGYLLYRPDEATVLAYTSVCTHQGCKVGTGSGEIFKCPCHGSEYSKLDGSVIQGPAPKSLARFATEVDGPEVKILL</sequence>
<evidence type="ECO:0000259" key="10">
    <source>
        <dbReference type="PROSITE" id="PS51296"/>
    </source>
</evidence>
<reference evidence="11 12" key="1">
    <citation type="submission" date="2021-03" db="EMBL/GenBank/DDBJ databases">
        <title>Sequencing the genomes of 1000 actinobacteria strains.</title>
        <authorList>
            <person name="Klenk H.-P."/>
        </authorList>
    </citation>
    <scope>NUCLEOTIDE SEQUENCE [LARGE SCALE GENOMIC DNA]</scope>
    <source>
        <strain evidence="11 12">DSM 15454</strain>
    </source>
</reference>
<dbReference type="SUPFAM" id="SSF50022">
    <property type="entry name" value="ISP domain"/>
    <property type="match status" value="1"/>
</dbReference>
<keyword evidence="6" id="KW-0411">Iron-sulfur</keyword>
<dbReference type="InterPro" id="IPR006311">
    <property type="entry name" value="TAT_signal"/>
</dbReference>
<dbReference type="PROSITE" id="PS51318">
    <property type="entry name" value="TAT"/>
    <property type="match status" value="1"/>
</dbReference>
<evidence type="ECO:0000256" key="3">
    <source>
        <dbReference type="ARBA" id="ARBA00022714"/>
    </source>
</evidence>
<evidence type="ECO:0000256" key="4">
    <source>
        <dbReference type="ARBA" id="ARBA00022723"/>
    </source>
</evidence>
<dbReference type="RefSeq" id="WP_209908663.1">
    <property type="nucleotide sequence ID" value="NZ_JAGIOE010000001.1"/>
</dbReference>
<keyword evidence="3" id="KW-0001">2Fe-2S</keyword>
<dbReference type="EMBL" id="JAGIOE010000001">
    <property type="protein sequence ID" value="MBP2375261.1"/>
    <property type="molecule type" value="Genomic_DNA"/>
</dbReference>
<comment type="caution">
    <text evidence="11">The sequence shown here is derived from an EMBL/GenBank/DDBJ whole genome shotgun (WGS) entry which is preliminary data.</text>
</comment>
<dbReference type="PRINTS" id="PR00162">
    <property type="entry name" value="RIESKE"/>
</dbReference>
<dbReference type="PROSITE" id="PS51257">
    <property type="entry name" value="PROKAR_LIPOPROTEIN"/>
    <property type="match status" value="1"/>
</dbReference>
<dbReference type="PROSITE" id="PS51296">
    <property type="entry name" value="RIESKE"/>
    <property type="match status" value="1"/>
</dbReference>
<dbReference type="Pfam" id="PF00355">
    <property type="entry name" value="Rieske"/>
    <property type="match status" value="1"/>
</dbReference>
<keyword evidence="7" id="KW-1015">Disulfide bond</keyword>
<evidence type="ECO:0000256" key="8">
    <source>
        <dbReference type="ARBA" id="ARBA00029586"/>
    </source>
</evidence>
<evidence type="ECO:0000256" key="1">
    <source>
        <dbReference type="ARBA" id="ARBA00002494"/>
    </source>
</evidence>
<dbReference type="PANTHER" id="PTHR10134">
    <property type="entry name" value="CYTOCHROME B-C1 COMPLEX SUBUNIT RIESKE, MITOCHONDRIAL"/>
    <property type="match status" value="1"/>
</dbReference>
<evidence type="ECO:0000256" key="9">
    <source>
        <dbReference type="ARBA" id="ARBA00034078"/>
    </source>
</evidence>
<dbReference type="InterPro" id="IPR014349">
    <property type="entry name" value="Rieske_Fe-S_prot"/>
</dbReference>
<organism evidence="11 12">
    <name type="scientific">Paeniglutamicibacter psychrophenolicus</name>
    <dbReference type="NCBI Taxonomy" id="257454"/>
    <lineage>
        <taxon>Bacteria</taxon>
        <taxon>Bacillati</taxon>
        <taxon>Actinomycetota</taxon>
        <taxon>Actinomycetes</taxon>
        <taxon>Micrococcales</taxon>
        <taxon>Micrococcaceae</taxon>
        <taxon>Paeniglutamicibacter</taxon>
    </lineage>
</organism>
<evidence type="ECO:0000256" key="2">
    <source>
        <dbReference type="ARBA" id="ARBA00015816"/>
    </source>
</evidence>